<dbReference type="AlphaFoldDB" id="A0A8H7S4M6"/>
<name>A0A8H7S4M6_9FUNG</name>
<dbReference type="GO" id="GO:0000785">
    <property type="term" value="C:chromatin"/>
    <property type="evidence" value="ECO:0007669"/>
    <property type="project" value="TreeGrafter"/>
</dbReference>
<accession>A0A8H7S4M6</accession>
<dbReference type="Pfam" id="PF21581">
    <property type="entry name" value="SCD"/>
    <property type="match status" value="1"/>
</dbReference>
<gene>
    <name evidence="3" type="ORF">INT45_013146</name>
</gene>
<sequence>MPPKSTTRANASKEKEPAKRAARQTRQSRNVAEMFAQQKGKRSTRRNQDEIIATNEEESESENNASDSEESDSEVEISSNKRRKTTKSSEKRNGTQSTRKQRKKKAAVSPTEVSITHDSQLLEQIPVDENDTLYDQVSASDADIEEIATAWVGRYRKDKASALRSLVNFIIRGCGCMTAVTEDAFRKDEIAIDVLQELQEELAKLPQPEYPVISKSKTGRILKRNILNFFAYMVESCQHEIIYDGLFTETLQNWLTTMSSSVYRPFRHTATILSFRVNKSLCTFADKIDSEFQVVNRQLKIENERKASRGRNAEKKRMLEQRTKTLTRKKDDLHEYMKDFFDGVFLHRSRDVESVIRVECIKELCVWIQQYSSHYTDNVYLRHFGWALNDSSASVRSEALKAIVRLYQVESIVEKLESFTIRFKSRVEEIALYDIDLSVRLHGIELCYILFRYNNEWISDEGRDELMSLVFFDNERLQKTVAPFVKTVMEANVFDPMMEETEKALEAMNVNTVSNGADQGTTTTATTEVEKIWISFKCLASFLAERLVGEKARKNTTVDSLNEMDDSLNPATSKENNDQLVVNAIEALWSQMPVLQDYKSLAQYLARDHSSSHQQDEVFATAGQASLSPVEEYYRLSEEEETVLIKVFATSLKLITERGFEQVKDKKKAADEAQLESNRSTISRYLVEILPRLLTKYNDSTNKLVKLISIPQLMNINVYAELRMQKEYEELLQIVIKVYVGATLPELLQGCAESLHHMFKVDLLADVNDRQFPELMERVTAQVRDACRGKDIATARFDTDDIHATTTSLLRLDQLINFIDITDMMEESEDMDEDITELVAHFVDRAAYGYQNEKQSSLSAMAILFRYMVWKCERVSVDPDLKEAGRVAVGKIERHRDWILEKFTSLVTLADITPLTAVKSTAFGILMDLYWIFSSDLFATNGLDSMHLSCPDSVQQECEHYITSELEKWQDGLKKNIKNKDDSDEVDELDDDTDEAVEYAGVELVANVARAITAKVLDYKYIIPIAAEYGHLEPDADDIIKALIQETKKDLIGNDSQAEKICRMYIGILKQAFESHVNQTPRSVDKVLPFARLVAQTLHTADQDPARHVAPHVICESIHIDGISFALKKAAEHKNNRNSAEMGVALKFFRVLDVLVKPLSRARDVAKIHKHAEKCLHELELTVEQGEKEWDAYNTYIKDIDMILRKKGLRYDNQHAAQQQQQ</sequence>
<dbReference type="GO" id="GO:0007062">
    <property type="term" value="P:sister chromatid cohesion"/>
    <property type="evidence" value="ECO:0007669"/>
    <property type="project" value="UniProtKB-ARBA"/>
</dbReference>
<reference evidence="3 4" key="1">
    <citation type="submission" date="2020-12" db="EMBL/GenBank/DDBJ databases">
        <title>Metabolic potential, ecology and presence of endohyphal bacteria is reflected in genomic diversity of Mucoromycotina.</title>
        <authorList>
            <person name="Muszewska A."/>
            <person name="Okrasinska A."/>
            <person name="Steczkiewicz K."/>
            <person name="Drgas O."/>
            <person name="Orlowska M."/>
            <person name="Perlinska-Lenart U."/>
            <person name="Aleksandrzak-Piekarczyk T."/>
            <person name="Szatraj K."/>
            <person name="Zielenkiewicz U."/>
            <person name="Pilsyk S."/>
            <person name="Malc E."/>
            <person name="Mieczkowski P."/>
            <person name="Kruszewska J.S."/>
            <person name="Biernat P."/>
            <person name="Pawlowska J."/>
        </authorList>
    </citation>
    <scope>NUCLEOTIDE SEQUENCE [LARGE SCALE GENOMIC DNA]</scope>
    <source>
        <strain evidence="3 4">CBS 142.35</strain>
    </source>
</reference>
<comment type="caution">
    <text evidence="3">The sequence shown here is derived from an EMBL/GenBank/DDBJ whole genome shotgun (WGS) entry which is preliminary data.</text>
</comment>
<keyword evidence="4" id="KW-1185">Reference proteome</keyword>
<evidence type="ECO:0000256" key="1">
    <source>
        <dbReference type="SAM" id="MobiDB-lite"/>
    </source>
</evidence>
<dbReference type="Pfam" id="PF08514">
    <property type="entry name" value="STAG"/>
    <property type="match status" value="1"/>
</dbReference>
<dbReference type="Pfam" id="PF24571">
    <property type="entry name" value="HEAT_SCC3-SA"/>
    <property type="match status" value="1"/>
</dbReference>
<dbReference type="OrthoDB" id="498590at2759"/>
<evidence type="ECO:0000259" key="2">
    <source>
        <dbReference type="PROSITE" id="PS51425"/>
    </source>
</evidence>
<feature type="compositionally biased region" description="Acidic residues" evidence="1">
    <location>
        <begin position="55"/>
        <end position="75"/>
    </location>
</feature>
<dbReference type="EMBL" id="JAEPRB010000075">
    <property type="protein sequence ID" value="KAG2222782.1"/>
    <property type="molecule type" value="Genomic_DNA"/>
</dbReference>
<dbReference type="GO" id="GO:0003682">
    <property type="term" value="F:chromatin binding"/>
    <property type="evidence" value="ECO:0007669"/>
    <property type="project" value="TreeGrafter"/>
</dbReference>
<evidence type="ECO:0000313" key="3">
    <source>
        <dbReference type="EMBL" id="KAG2222782.1"/>
    </source>
</evidence>
<feature type="domain" description="SCD" evidence="2">
    <location>
        <begin position="345"/>
        <end position="430"/>
    </location>
</feature>
<dbReference type="InterPro" id="IPR039662">
    <property type="entry name" value="Cohesin_Scc3/SA"/>
</dbReference>
<dbReference type="GO" id="GO:0005634">
    <property type="term" value="C:nucleus"/>
    <property type="evidence" value="ECO:0007669"/>
    <property type="project" value="TreeGrafter"/>
</dbReference>
<dbReference type="InterPro" id="IPR056396">
    <property type="entry name" value="HEAT_SCC3-SA"/>
</dbReference>
<evidence type="ECO:0000313" key="4">
    <source>
        <dbReference type="Proteomes" id="UP000646827"/>
    </source>
</evidence>
<feature type="compositionally biased region" description="Polar residues" evidence="1">
    <location>
        <begin position="1"/>
        <end position="10"/>
    </location>
</feature>
<dbReference type="InterPro" id="IPR020839">
    <property type="entry name" value="SCD"/>
</dbReference>
<feature type="region of interest" description="Disordered" evidence="1">
    <location>
        <begin position="1"/>
        <end position="120"/>
    </location>
</feature>
<dbReference type="SUPFAM" id="SSF48371">
    <property type="entry name" value="ARM repeat"/>
    <property type="match status" value="1"/>
</dbReference>
<dbReference type="PANTHER" id="PTHR11199">
    <property type="entry name" value="STROMAL ANTIGEN"/>
    <property type="match status" value="1"/>
</dbReference>
<dbReference type="PROSITE" id="PS51425">
    <property type="entry name" value="SCD"/>
    <property type="match status" value="1"/>
</dbReference>
<dbReference type="GO" id="GO:0008278">
    <property type="term" value="C:cohesin complex"/>
    <property type="evidence" value="ECO:0007669"/>
    <property type="project" value="TreeGrafter"/>
</dbReference>
<feature type="compositionally biased region" description="Polar residues" evidence="1">
    <location>
        <begin position="111"/>
        <end position="120"/>
    </location>
</feature>
<dbReference type="PANTHER" id="PTHR11199:SF0">
    <property type="entry name" value="LD34181P-RELATED"/>
    <property type="match status" value="1"/>
</dbReference>
<dbReference type="InterPro" id="IPR013721">
    <property type="entry name" value="STAG"/>
</dbReference>
<proteinExistence type="predicted"/>
<protein>
    <recommendedName>
        <fullName evidence="2">SCD domain-containing protein</fullName>
    </recommendedName>
</protein>
<dbReference type="InterPro" id="IPR016024">
    <property type="entry name" value="ARM-type_fold"/>
</dbReference>
<feature type="non-terminal residue" evidence="3">
    <location>
        <position position="1"/>
    </location>
</feature>
<organism evidence="3 4">
    <name type="scientific">Circinella minor</name>
    <dbReference type="NCBI Taxonomy" id="1195481"/>
    <lineage>
        <taxon>Eukaryota</taxon>
        <taxon>Fungi</taxon>
        <taxon>Fungi incertae sedis</taxon>
        <taxon>Mucoromycota</taxon>
        <taxon>Mucoromycotina</taxon>
        <taxon>Mucoromycetes</taxon>
        <taxon>Mucorales</taxon>
        <taxon>Lichtheimiaceae</taxon>
        <taxon>Circinella</taxon>
    </lineage>
</organism>
<dbReference type="Proteomes" id="UP000646827">
    <property type="component" value="Unassembled WGS sequence"/>
</dbReference>